<evidence type="ECO:0000259" key="1">
    <source>
        <dbReference type="Pfam" id="PF09623"/>
    </source>
</evidence>
<proteinExistence type="predicted"/>
<dbReference type="KEGG" id="ttp:E6P07_05065"/>
<dbReference type="NCBIfam" id="TIGR02584">
    <property type="entry name" value="cas_NE0113"/>
    <property type="match status" value="1"/>
</dbReference>
<feature type="domain" description="CRISPR system ring nuclease SSO2081-like" evidence="1">
    <location>
        <begin position="17"/>
        <end position="224"/>
    </location>
</feature>
<organism evidence="2 3">
    <name type="scientific">Thermochromatium tepidum ATCC 43061</name>
    <dbReference type="NCBI Taxonomy" id="316276"/>
    <lineage>
        <taxon>Bacteria</taxon>
        <taxon>Pseudomonadati</taxon>
        <taxon>Pseudomonadota</taxon>
        <taxon>Gammaproteobacteria</taxon>
        <taxon>Chromatiales</taxon>
        <taxon>Chromatiaceae</taxon>
        <taxon>Thermochromatium</taxon>
    </lineage>
</organism>
<protein>
    <submittedName>
        <fullName evidence="2">TIGR02584 family CRISPR-associated protein</fullName>
    </submittedName>
</protein>
<dbReference type="Proteomes" id="UP000426424">
    <property type="component" value="Chromosome"/>
</dbReference>
<sequence>MTQPTPRRILLAVTGLTPQIVTETLYALACRDEDPWIPHAIHLITTATGADNARLNLLAGGRWFHRLCEDYGLPPILFTPEQIHVLRDAEGRPLDDIRTQADNTLAADFITETLRALTADPDSELHVSIAGGRKTMGYYLGYALSLYGRPQDRLSHVLVSDPYETNRDFYYPTPYEHPIHSKRGDKEVTVDARNARVDLADIPFVRLRDGLPERLRTGQASFSRVVATANRGLQAPQLVLDIACREAWADDEALGLSETEFLILLWLAERAARGEQATDWSAQALAEEFLALAGRVLNPMSAAYERIEKAITERKAITIRCAKYFEPHKSRINGKLETVLGARSAARYQIATSRDGERVTVFLPLKPEQIRIQCA</sequence>
<reference evidence="2 3" key="1">
    <citation type="submission" date="2019-12" db="EMBL/GenBank/DDBJ databases">
        <title>The complete genome of the thermophilic, anoxygenic phototrophic gammaproteobacterium Thermochromatium tepidum.</title>
        <authorList>
            <person name="Sattley W.M."/>
            <person name="Swingley W.D."/>
            <person name="Burchell B.M."/>
            <person name="Gurbani S.A."/>
            <person name="Kujawa C.M."/>
            <person name="Nuccio D.A."/>
            <person name="Schladweiler J."/>
            <person name="Shaffer K.N."/>
            <person name="Stokes L.M."/>
            <person name="Touchman J.W."/>
            <person name="Blankenship R.E."/>
            <person name="Madigan M.T."/>
        </authorList>
    </citation>
    <scope>NUCLEOTIDE SEQUENCE [LARGE SCALE GENOMIC DNA]</scope>
    <source>
        <strain evidence="2 3">ATCC 43061</strain>
    </source>
</reference>
<accession>A0A6I6E0E7</accession>
<dbReference type="EMBL" id="CP039268">
    <property type="protein sequence ID" value="QGU32415.1"/>
    <property type="molecule type" value="Genomic_DNA"/>
</dbReference>
<dbReference type="InterPro" id="IPR013413">
    <property type="entry name" value="CRISPR-assoc_prot_NE0113"/>
</dbReference>
<dbReference type="Pfam" id="PF09623">
    <property type="entry name" value="Cas_NE0113"/>
    <property type="match status" value="1"/>
</dbReference>
<dbReference type="RefSeq" id="WP_153974613.1">
    <property type="nucleotide sequence ID" value="NZ_CP039268.1"/>
</dbReference>
<dbReference type="CDD" id="cd09741">
    <property type="entry name" value="Csx1_III-U"/>
    <property type="match status" value="1"/>
</dbReference>
<dbReference type="OrthoDB" id="9805822at2"/>
<gene>
    <name evidence="2" type="ORF">E6P07_05065</name>
</gene>
<name>A0A6I6E0E7_THETI</name>
<dbReference type="AlphaFoldDB" id="A0A6I6E0E7"/>
<keyword evidence="3" id="KW-1185">Reference proteome</keyword>
<dbReference type="InterPro" id="IPR019092">
    <property type="entry name" value="SSO2081-like_dom"/>
</dbReference>
<evidence type="ECO:0000313" key="2">
    <source>
        <dbReference type="EMBL" id="QGU32415.1"/>
    </source>
</evidence>
<evidence type="ECO:0000313" key="3">
    <source>
        <dbReference type="Proteomes" id="UP000426424"/>
    </source>
</evidence>